<dbReference type="Gene3D" id="3.90.980.10">
    <property type="entry name" value="DNA primase, catalytic core, N-terminal domain"/>
    <property type="match status" value="1"/>
</dbReference>
<feature type="region of interest" description="Disordered" evidence="13">
    <location>
        <begin position="606"/>
        <end position="638"/>
    </location>
</feature>
<organism evidence="15 16">
    <name type="scientific">Amorphus orientalis</name>
    <dbReference type="NCBI Taxonomy" id="649198"/>
    <lineage>
        <taxon>Bacteria</taxon>
        <taxon>Pseudomonadati</taxon>
        <taxon>Pseudomonadota</taxon>
        <taxon>Alphaproteobacteria</taxon>
        <taxon>Hyphomicrobiales</taxon>
        <taxon>Amorphaceae</taxon>
        <taxon>Amorphus</taxon>
    </lineage>
</organism>
<evidence type="ECO:0000256" key="4">
    <source>
        <dbReference type="ARBA" id="ARBA00022695"/>
    </source>
</evidence>
<feature type="domain" description="Toprim" evidence="14">
    <location>
        <begin position="262"/>
        <end position="344"/>
    </location>
</feature>
<comment type="function">
    <text evidence="12">RNA polymerase that catalyzes the synthesis of short RNA molecules used as primers for DNA polymerase during DNA replication.</text>
</comment>
<evidence type="ECO:0000256" key="3">
    <source>
        <dbReference type="ARBA" id="ARBA00022679"/>
    </source>
</evidence>
<comment type="similarity">
    <text evidence="12">Belongs to the DnaG primase family.</text>
</comment>
<evidence type="ECO:0000256" key="11">
    <source>
        <dbReference type="ARBA" id="ARBA00023163"/>
    </source>
</evidence>
<keyword evidence="5 12" id="KW-0235">DNA replication</keyword>
<dbReference type="NCBIfam" id="TIGR01391">
    <property type="entry name" value="dnaG"/>
    <property type="match status" value="1"/>
</dbReference>
<evidence type="ECO:0000256" key="8">
    <source>
        <dbReference type="ARBA" id="ARBA00022833"/>
    </source>
</evidence>
<dbReference type="FunFam" id="3.40.1360.10:FF:000002">
    <property type="entry name" value="DNA primase"/>
    <property type="match status" value="1"/>
</dbReference>
<protein>
    <recommendedName>
        <fullName evidence="12">DNA primase</fullName>
        <ecNumber evidence="12">2.7.7.101</ecNumber>
    </recommendedName>
</protein>
<accession>A0AAE4ARP5</accession>
<evidence type="ECO:0000256" key="1">
    <source>
        <dbReference type="ARBA" id="ARBA00022478"/>
    </source>
</evidence>
<dbReference type="RefSeq" id="WP_306883870.1">
    <property type="nucleotide sequence ID" value="NZ_JAUSUL010000001.1"/>
</dbReference>
<dbReference type="SMART" id="SM00493">
    <property type="entry name" value="TOPRIM"/>
    <property type="match status" value="1"/>
</dbReference>
<dbReference type="InterPro" id="IPR002694">
    <property type="entry name" value="Znf_CHC2"/>
</dbReference>
<dbReference type="Pfam" id="PF08275">
    <property type="entry name" value="DNAG_N"/>
    <property type="match status" value="1"/>
</dbReference>
<evidence type="ECO:0000256" key="10">
    <source>
        <dbReference type="ARBA" id="ARBA00023125"/>
    </source>
</evidence>
<evidence type="ECO:0000256" key="5">
    <source>
        <dbReference type="ARBA" id="ARBA00022705"/>
    </source>
</evidence>
<dbReference type="SMART" id="SM00400">
    <property type="entry name" value="ZnF_CHCC"/>
    <property type="match status" value="1"/>
</dbReference>
<dbReference type="Pfam" id="PF13155">
    <property type="entry name" value="Toprim_2"/>
    <property type="match status" value="1"/>
</dbReference>
<dbReference type="CDD" id="cd03364">
    <property type="entry name" value="TOPRIM_DnaG_primases"/>
    <property type="match status" value="1"/>
</dbReference>
<evidence type="ECO:0000313" key="16">
    <source>
        <dbReference type="Proteomes" id="UP001229244"/>
    </source>
</evidence>
<dbReference type="GO" id="GO:0003899">
    <property type="term" value="F:DNA-directed RNA polymerase activity"/>
    <property type="evidence" value="ECO:0007669"/>
    <property type="project" value="UniProtKB-UniRule"/>
</dbReference>
<keyword evidence="2 12" id="KW-0639">Primosome</keyword>
<dbReference type="PANTHER" id="PTHR30313">
    <property type="entry name" value="DNA PRIMASE"/>
    <property type="match status" value="1"/>
</dbReference>
<feature type="compositionally biased region" description="Basic and acidic residues" evidence="13">
    <location>
        <begin position="606"/>
        <end position="621"/>
    </location>
</feature>
<dbReference type="Pfam" id="PF01807">
    <property type="entry name" value="Zn_ribbon_DnaG"/>
    <property type="match status" value="1"/>
</dbReference>
<feature type="compositionally biased region" description="Polar residues" evidence="13">
    <location>
        <begin position="629"/>
        <end position="638"/>
    </location>
</feature>
<dbReference type="PANTHER" id="PTHR30313:SF2">
    <property type="entry name" value="DNA PRIMASE"/>
    <property type="match status" value="1"/>
</dbReference>
<dbReference type="SUPFAM" id="SSF56731">
    <property type="entry name" value="DNA primase core"/>
    <property type="match status" value="1"/>
</dbReference>
<dbReference type="GO" id="GO:1990077">
    <property type="term" value="C:primosome complex"/>
    <property type="evidence" value="ECO:0007669"/>
    <property type="project" value="UniProtKB-KW"/>
</dbReference>
<evidence type="ECO:0000256" key="6">
    <source>
        <dbReference type="ARBA" id="ARBA00022723"/>
    </source>
</evidence>
<keyword evidence="3 12" id="KW-0808">Transferase</keyword>
<dbReference type="InterPro" id="IPR034151">
    <property type="entry name" value="TOPRIM_DnaG_bac"/>
</dbReference>
<evidence type="ECO:0000256" key="12">
    <source>
        <dbReference type="HAMAP-Rule" id="MF_00974"/>
    </source>
</evidence>
<dbReference type="GO" id="GO:0003677">
    <property type="term" value="F:DNA binding"/>
    <property type="evidence" value="ECO:0007669"/>
    <property type="project" value="UniProtKB-KW"/>
</dbReference>
<dbReference type="Proteomes" id="UP001229244">
    <property type="component" value="Unassembled WGS sequence"/>
</dbReference>
<dbReference type="EMBL" id="JAUSUL010000001">
    <property type="protein sequence ID" value="MDQ0314085.1"/>
    <property type="molecule type" value="Genomic_DNA"/>
</dbReference>
<keyword evidence="8 12" id="KW-0862">Zinc</keyword>
<keyword evidence="10 12" id="KW-0238">DNA-binding</keyword>
<dbReference type="HAMAP" id="MF_00974">
    <property type="entry name" value="DNA_primase_DnaG"/>
    <property type="match status" value="1"/>
</dbReference>
<feature type="zinc finger region" description="CHC2-type" evidence="12">
    <location>
        <begin position="43"/>
        <end position="67"/>
    </location>
</feature>
<comment type="subunit">
    <text evidence="12">Monomer. Interacts with DnaB.</text>
</comment>
<evidence type="ECO:0000256" key="9">
    <source>
        <dbReference type="ARBA" id="ARBA00022842"/>
    </source>
</evidence>
<comment type="cofactor">
    <cofactor evidence="12">
        <name>Zn(2+)</name>
        <dbReference type="ChEBI" id="CHEBI:29105"/>
    </cofactor>
    <text evidence="12">Binds 1 zinc ion per monomer.</text>
</comment>
<dbReference type="Gene3D" id="3.40.1360.10">
    <property type="match status" value="1"/>
</dbReference>
<evidence type="ECO:0000256" key="2">
    <source>
        <dbReference type="ARBA" id="ARBA00022515"/>
    </source>
</evidence>
<dbReference type="InterPro" id="IPR050219">
    <property type="entry name" value="DnaG_primase"/>
</dbReference>
<dbReference type="GO" id="GO:0005737">
    <property type="term" value="C:cytoplasm"/>
    <property type="evidence" value="ECO:0007669"/>
    <property type="project" value="TreeGrafter"/>
</dbReference>
<dbReference type="InterPro" id="IPR036977">
    <property type="entry name" value="DNA_primase_Znf_CHC2"/>
</dbReference>
<comment type="catalytic activity">
    <reaction evidence="12">
        <text>ssDNA + n NTP = ssDNA/pppN(pN)n-1 hybrid + (n-1) diphosphate.</text>
        <dbReference type="EC" id="2.7.7.101"/>
    </reaction>
</comment>
<evidence type="ECO:0000313" key="15">
    <source>
        <dbReference type="EMBL" id="MDQ0314085.1"/>
    </source>
</evidence>
<dbReference type="InterPro" id="IPR006295">
    <property type="entry name" value="DNA_primase_DnaG"/>
</dbReference>
<evidence type="ECO:0000256" key="7">
    <source>
        <dbReference type="ARBA" id="ARBA00022771"/>
    </source>
</evidence>
<dbReference type="EC" id="2.7.7.101" evidence="12"/>
<keyword evidence="11 12" id="KW-0804">Transcription</keyword>
<dbReference type="InterPro" id="IPR037068">
    <property type="entry name" value="DNA_primase_core_N_sf"/>
</dbReference>
<evidence type="ECO:0000259" key="14">
    <source>
        <dbReference type="PROSITE" id="PS50880"/>
    </source>
</evidence>
<keyword evidence="9" id="KW-0460">Magnesium</keyword>
<dbReference type="GO" id="GO:0006269">
    <property type="term" value="P:DNA replication, synthesis of primer"/>
    <property type="evidence" value="ECO:0007669"/>
    <property type="project" value="UniProtKB-UniRule"/>
</dbReference>
<reference evidence="15" key="1">
    <citation type="submission" date="2023-07" db="EMBL/GenBank/DDBJ databases">
        <title>Genomic Encyclopedia of Type Strains, Phase IV (KMG-IV): sequencing the most valuable type-strain genomes for metagenomic binning, comparative biology and taxonomic classification.</title>
        <authorList>
            <person name="Goeker M."/>
        </authorList>
    </citation>
    <scope>NUCLEOTIDE SEQUENCE</scope>
    <source>
        <strain evidence="15">DSM 21202</strain>
    </source>
</reference>
<gene>
    <name evidence="12" type="primary">dnaG</name>
    <name evidence="15" type="ORF">J2S73_000522</name>
</gene>
<dbReference type="GO" id="GO:0008270">
    <property type="term" value="F:zinc ion binding"/>
    <property type="evidence" value="ECO:0007669"/>
    <property type="project" value="UniProtKB-UniRule"/>
</dbReference>
<proteinExistence type="inferred from homology"/>
<keyword evidence="7 12" id="KW-0863">Zinc-finger</keyword>
<evidence type="ECO:0000256" key="13">
    <source>
        <dbReference type="SAM" id="MobiDB-lite"/>
    </source>
</evidence>
<dbReference type="SUPFAM" id="SSF57783">
    <property type="entry name" value="Zinc beta-ribbon"/>
    <property type="match status" value="1"/>
</dbReference>
<dbReference type="FunFam" id="3.90.980.10:FF:000001">
    <property type="entry name" value="DNA primase"/>
    <property type="match status" value="1"/>
</dbReference>
<sequence>MRFAPEFLDELRNRLPLSEVVGKRVTWDQRKSQFSKGDYWACCPFHEEKTPSFHVDDRKGFYHCFGCGASGDHLRFLTDAEGLSFPEAVEQLAEQAGVPMPAPDPAAARRAEVRASLADVVAMASRFFQDQFRSAAGSEARAYAERRGLDRDTLATFEVGYAPGTRDALKRHLAASGVSEGQMAEAGLVIVPDDGRAAYDRFRNRLMIPIHDIRGRIVAFGGRALAADQEPKYLNSPETPLFNKRAVLFNAHRARSAAHEAGAAIVVEGYLDAIAVHRAGLRHVVASLGTAFTEDQIRAMWKLAPEPVICFDGDKAGVSAANRAVDRILPLLESGRSFNFCFLPDGKDPDDLISASGVDGFLSQIAAAKPLVDVVWDRERRAGRLDTPERKAALEARIEQLVEAIQDQRVRRRYHFEMRGRLGDLFRGPGRKPNRESGGAMDTVAATGFAIDTDLAELERIVLGICLGFPGFVDRHWEQLERVAFSFAPHERLKQAILGAAVDEIEPPAERVRSRLDPGLARLFDDVYGSEPAGGRLVSRFPVVAAAPPEGYVERCLLHFLDRLDLKTLEADLETDIAQAGPDLTADGEARILALSRELVRRRQAFQEEDRDLADQAKEIRGANADAARSTSALPVPG</sequence>
<keyword evidence="16" id="KW-1185">Reference proteome</keyword>
<keyword evidence="1 12" id="KW-0240">DNA-directed RNA polymerase</keyword>
<dbReference type="InterPro" id="IPR030846">
    <property type="entry name" value="DnaG_bac"/>
</dbReference>
<keyword evidence="6 12" id="KW-0479">Metal-binding</keyword>
<dbReference type="PROSITE" id="PS50880">
    <property type="entry name" value="TOPRIM"/>
    <property type="match status" value="1"/>
</dbReference>
<comment type="caution">
    <text evidence="15">The sequence shown here is derived from an EMBL/GenBank/DDBJ whole genome shotgun (WGS) entry which is preliminary data.</text>
</comment>
<dbReference type="Gene3D" id="3.90.580.10">
    <property type="entry name" value="Zinc finger, CHC2-type domain"/>
    <property type="match status" value="1"/>
</dbReference>
<dbReference type="AlphaFoldDB" id="A0AAE4ARP5"/>
<keyword evidence="4 12" id="KW-0548">Nucleotidyltransferase</keyword>
<comment type="domain">
    <text evidence="12">Contains an N-terminal zinc-binding domain, a central core domain that contains the primase activity, and a C-terminal DnaB-binding domain.</text>
</comment>
<dbReference type="InterPro" id="IPR013264">
    <property type="entry name" value="DNAG_N"/>
</dbReference>
<name>A0AAE4ARP5_9HYPH</name>
<dbReference type="InterPro" id="IPR006171">
    <property type="entry name" value="TOPRIM_dom"/>
</dbReference>
<dbReference type="GO" id="GO:0000428">
    <property type="term" value="C:DNA-directed RNA polymerase complex"/>
    <property type="evidence" value="ECO:0007669"/>
    <property type="project" value="UniProtKB-KW"/>
</dbReference>